<dbReference type="EMBL" id="BAABAU010000001">
    <property type="protein sequence ID" value="GAA4265654.1"/>
    <property type="molecule type" value="Genomic_DNA"/>
</dbReference>
<keyword evidence="2 4" id="KW-0418">Kinase</keyword>
<dbReference type="PANTHER" id="PTHR10584:SF166">
    <property type="entry name" value="RIBOKINASE"/>
    <property type="match status" value="1"/>
</dbReference>
<dbReference type="InterPro" id="IPR011611">
    <property type="entry name" value="PfkB_dom"/>
</dbReference>
<gene>
    <name evidence="4" type="ORF">GCM10022256_12660</name>
</gene>
<accession>A0ABP8E0D5</accession>
<comment type="caution">
    <text evidence="4">The sequence shown here is derived from an EMBL/GenBank/DDBJ whole genome shotgun (WGS) entry which is preliminary data.</text>
</comment>
<dbReference type="InterPro" id="IPR029056">
    <property type="entry name" value="Ribokinase-like"/>
</dbReference>
<evidence type="ECO:0000259" key="3">
    <source>
        <dbReference type="Pfam" id="PF00294"/>
    </source>
</evidence>
<dbReference type="InterPro" id="IPR002139">
    <property type="entry name" value="Ribo/fructo_kinase"/>
</dbReference>
<dbReference type="PANTHER" id="PTHR10584">
    <property type="entry name" value="SUGAR KINASE"/>
    <property type="match status" value="1"/>
</dbReference>
<dbReference type="RefSeq" id="WP_344794196.1">
    <property type="nucleotide sequence ID" value="NZ_BAABAU010000001.1"/>
</dbReference>
<sequence length="296" mass="29970">MTRLVHTGNVIVDVALTVDELPERGSDVLASSSSIQVGGAFNTLAAAARDGLEAVHVGARGTGPFASLVADALSREGIRATGPVGDVDTGYSVVLIDRDAERTFVTHTGAEALLTTQDLDRTVLVPGDTVAVSGYSLAHSPGVVGPWAAGLPAGIVVVFDPSPLVGTLDPDDLDGVLQRADIVTANTREARILGPRLDAVHRLVVRAGADGCWLRARGETSARRIAGFPVRALDTTGAGDTHCGVLCAALARGESLESAARRANAAASIAVGRQGPATAPVSAEIDALLASAAGPA</sequence>
<dbReference type="Gene3D" id="3.40.1190.20">
    <property type="match status" value="1"/>
</dbReference>
<evidence type="ECO:0000313" key="5">
    <source>
        <dbReference type="Proteomes" id="UP001501594"/>
    </source>
</evidence>
<organism evidence="4 5">
    <name type="scientific">Frondihabitans peucedani</name>
    <dbReference type="NCBI Taxonomy" id="598626"/>
    <lineage>
        <taxon>Bacteria</taxon>
        <taxon>Bacillati</taxon>
        <taxon>Actinomycetota</taxon>
        <taxon>Actinomycetes</taxon>
        <taxon>Micrococcales</taxon>
        <taxon>Microbacteriaceae</taxon>
        <taxon>Frondihabitans</taxon>
    </lineage>
</organism>
<dbReference type="PRINTS" id="PR00990">
    <property type="entry name" value="RIBOKINASE"/>
</dbReference>
<dbReference type="GO" id="GO:0016301">
    <property type="term" value="F:kinase activity"/>
    <property type="evidence" value="ECO:0007669"/>
    <property type="project" value="UniProtKB-KW"/>
</dbReference>
<keyword evidence="1" id="KW-0808">Transferase</keyword>
<name>A0ABP8E0D5_9MICO</name>
<evidence type="ECO:0000256" key="2">
    <source>
        <dbReference type="ARBA" id="ARBA00022777"/>
    </source>
</evidence>
<reference evidence="5" key="1">
    <citation type="journal article" date="2019" name="Int. J. Syst. Evol. Microbiol.">
        <title>The Global Catalogue of Microorganisms (GCM) 10K type strain sequencing project: providing services to taxonomists for standard genome sequencing and annotation.</title>
        <authorList>
            <consortium name="The Broad Institute Genomics Platform"/>
            <consortium name="The Broad Institute Genome Sequencing Center for Infectious Disease"/>
            <person name="Wu L."/>
            <person name="Ma J."/>
        </authorList>
    </citation>
    <scope>NUCLEOTIDE SEQUENCE [LARGE SCALE GENOMIC DNA]</scope>
    <source>
        <strain evidence="5">JCM 17442</strain>
    </source>
</reference>
<dbReference type="SUPFAM" id="SSF53613">
    <property type="entry name" value="Ribokinase-like"/>
    <property type="match status" value="1"/>
</dbReference>
<dbReference type="Pfam" id="PF00294">
    <property type="entry name" value="PfkB"/>
    <property type="match status" value="1"/>
</dbReference>
<feature type="domain" description="Carbohydrate kinase PfkB" evidence="3">
    <location>
        <begin position="1"/>
        <end position="278"/>
    </location>
</feature>
<protein>
    <submittedName>
        <fullName evidence="4">PfkB family carbohydrate kinase</fullName>
    </submittedName>
</protein>
<dbReference type="Proteomes" id="UP001501594">
    <property type="component" value="Unassembled WGS sequence"/>
</dbReference>
<keyword evidence="5" id="KW-1185">Reference proteome</keyword>
<evidence type="ECO:0000313" key="4">
    <source>
        <dbReference type="EMBL" id="GAA4265654.1"/>
    </source>
</evidence>
<evidence type="ECO:0000256" key="1">
    <source>
        <dbReference type="ARBA" id="ARBA00022679"/>
    </source>
</evidence>
<proteinExistence type="predicted"/>